<name>A0AAD0KU51_STRSU</name>
<dbReference type="NCBIfam" id="TIGR01930">
    <property type="entry name" value="AcCoA-C-Actrans"/>
    <property type="match status" value="1"/>
</dbReference>
<dbReference type="FunFam" id="3.40.47.10:FF:000010">
    <property type="entry name" value="Acetyl-CoA acetyltransferase (Thiolase)"/>
    <property type="match status" value="1"/>
</dbReference>
<evidence type="ECO:0000256" key="4">
    <source>
        <dbReference type="ARBA" id="ARBA00023315"/>
    </source>
</evidence>
<dbReference type="PANTHER" id="PTHR18919:SF107">
    <property type="entry name" value="ACETYL-COA ACETYLTRANSFERASE, CYTOSOLIC"/>
    <property type="match status" value="1"/>
</dbReference>
<dbReference type="PROSITE" id="PS00098">
    <property type="entry name" value="THIOLASE_1"/>
    <property type="match status" value="1"/>
</dbReference>
<evidence type="ECO:0000256" key="2">
    <source>
        <dbReference type="ARBA" id="ARBA00012705"/>
    </source>
</evidence>
<evidence type="ECO:0000256" key="6">
    <source>
        <dbReference type="PIRSR" id="PIRSR000429-1"/>
    </source>
</evidence>
<dbReference type="Pfam" id="PF00108">
    <property type="entry name" value="Thiolase_N"/>
    <property type="match status" value="1"/>
</dbReference>
<dbReference type="EC" id="2.3.1.9" evidence="2"/>
<dbReference type="GO" id="GO:0003985">
    <property type="term" value="F:acetyl-CoA C-acetyltransferase activity"/>
    <property type="evidence" value="ECO:0007669"/>
    <property type="project" value="UniProtKB-EC"/>
</dbReference>
<evidence type="ECO:0000259" key="9">
    <source>
        <dbReference type="Pfam" id="PF02803"/>
    </source>
</evidence>
<keyword evidence="3 7" id="KW-0808">Transferase</keyword>
<feature type="active site" description="Acyl-thioester intermediate" evidence="6">
    <location>
        <position position="88"/>
    </location>
</feature>
<dbReference type="PROSITE" id="PS00737">
    <property type="entry name" value="THIOLASE_2"/>
    <property type="match status" value="1"/>
</dbReference>
<dbReference type="InterPro" id="IPR016039">
    <property type="entry name" value="Thiolase-like"/>
</dbReference>
<evidence type="ECO:0000313" key="11">
    <source>
        <dbReference type="Proteomes" id="UP000250181"/>
    </source>
</evidence>
<dbReference type="CDD" id="cd00751">
    <property type="entry name" value="thiolase"/>
    <property type="match status" value="1"/>
</dbReference>
<evidence type="ECO:0000313" key="10">
    <source>
        <dbReference type="EMBL" id="AWX95091.1"/>
    </source>
</evidence>
<evidence type="ECO:0000259" key="8">
    <source>
        <dbReference type="Pfam" id="PF00108"/>
    </source>
</evidence>
<dbReference type="InterPro" id="IPR020610">
    <property type="entry name" value="Thiolase_AS"/>
</dbReference>
<keyword evidence="4 7" id="KW-0012">Acyltransferase</keyword>
<feature type="active site" description="Proton acceptor" evidence="6">
    <location>
        <position position="347"/>
    </location>
</feature>
<protein>
    <recommendedName>
        <fullName evidence="2">acetyl-CoA C-acetyltransferase</fullName>
        <ecNumber evidence="2">2.3.1.9</ecNumber>
    </recommendedName>
    <alternativeName>
        <fullName evidence="5">Acetoacetyl-CoA thiolase</fullName>
    </alternativeName>
</protein>
<dbReference type="PIRSF" id="PIRSF000429">
    <property type="entry name" value="Ac-CoA_Ac_transf"/>
    <property type="match status" value="1"/>
</dbReference>
<comment type="similarity">
    <text evidence="1 7">Belongs to the thiolase-like superfamily. Thiolase family.</text>
</comment>
<dbReference type="PANTHER" id="PTHR18919">
    <property type="entry name" value="ACETYL-COA C-ACYLTRANSFERASE"/>
    <property type="match status" value="1"/>
</dbReference>
<dbReference type="EMBL" id="CP017666">
    <property type="protein sequence ID" value="AWX95091.1"/>
    <property type="molecule type" value="Genomic_DNA"/>
</dbReference>
<dbReference type="SUPFAM" id="SSF53901">
    <property type="entry name" value="Thiolase-like"/>
    <property type="match status" value="2"/>
</dbReference>
<evidence type="ECO:0000256" key="7">
    <source>
        <dbReference type="RuleBase" id="RU003557"/>
    </source>
</evidence>
<dbReference type="Gene3D" id="3.40.47.10">
    <property type="match status" value="2"/>
</dbReference>
<dbReference type="InterPro" id="IPR020617">
    <property type="entry name" value="Thiolase_C"/>
</dbReference>
<dbReference type="AlphaFoldDB" id="A0AAD0KU51"/>
<accession>A0AAD0KU51</accession>
<dbReference type="InterPro" id="IPR020615">
    <property type="entry name" value="Thiolase_acyl_enz_int_AS"/>
</dbReference>
<feature type="active site" description="Proton acceptor" evidence="6">
    <location>
        <position position="377"/>
    </location>
</feature>
<evidence type="ECO:0000256" key="5">
    <source>
        <dbReference type="ARBA" id="ARBA00030755"/>
    </source>
</evidence>
<reference evidence="10 11" key="1">
    <citation type="submission" date="2016-10" db="EMBL/GenBank/DDBJ databases">
        <authorList>
            <person name="Zou G."/>
            <person name="Zhou R."/>
        </authorList>
    </citation>
    <scope>NUCLEOTIDE SEQUENCE [LARGE SCALE GENOMIC DNA]</scope>
    <source>
        <strain evidence="10 11">0061</strain>
    </source>
</reference>
<gene>
    <name evidence="10" type="ORF">BKM66_02680</name>
</gene>
<organism evidence="10 11">
    <name type="scientific">Streptococcus suis</name>
    <dbReference type="NCBI Taxonomy" id="1307"/>
    <lineage>
        <taxon>Bacteria</taxon>
        <taxon>Bacillati</taxon>
        <taxon>Bacillota</taxon>
        <taxon>Bacilli</taxon>
        <taxon>Lactobacillales</taxon>
        <taxon>Streptococcaceae</taxon>
        <taxon>Streptococcus</taxon>
    </lineage>
</organism>
<dbReference type="PROSITE" id="PS00099">
    <property type="entry name" value="THIOLASE_3"/>
    <property type="match status" value="1"/>
</dbReference>
<feature type="domain" description="Thiolase N-terminal" evidence="8">
    <location>
        <begin position="4"/>
        <end position="260"/>
    </location>
</feature>
<dbReference type="Proteomes" id="UP000250181">
    <property type="component" value="Chromosome"/>
</dbReference>
<evidence type="ECO:0000256" key="1">
    <source>
        <dbReference type="ARBA" id="ARBA00010982"/>
    </source>
</evidence>
<dbReference type="InterPro" id="IPR020613">
    <property type="entry name" value="Thiolase_CS"/>
</dbReference>
<sequence>MKKVAIVSAYRSAIGSFGGSLKDIEIADLGAQVLETALASKNIPADSVDEVIFGNVLSAGQGQNIARQIAIRAGIPQTASAYAVNKVCGSGLKSVLLAAQSIMLGDNDVVVAGGIEIMSQAPYLSKTSRFGSKFGHITLEDSMLTDGLTDAFNDYHMGITAENVAEHYQVSRAEQDAFTYSSQEKAAKAIAEGRFVDEIVPIRLKNRKGETIFATDEYPRLTPIEKLATLRPSFKKDGTVTAANASGINDGCAVLVLMSDEKASELNIQPLAYIEAYATSGLEPALMGLGPITASQKALQKLNKTVEDIDLFELNEAFAAQSIPVVKQLGIDPAKVNVNGGAIALGHPIGASGSRILVTLIHELIKQEKELGLCSLCIGGGQGISLIVSNAQTN</sequence>
<dbReference type="Pfam" id="PF02803">
    <property type="entry name" value="Thiolase_C"/>
    <property type="match status" value="1"/>
</dbReference>
<dbReference type="InterPro" id="IPR020616">
    <property type="entry name" value="Thiolase_N"/>
</dbReference>
<dbReference type="RefSeq" id="WP_044763367.1">
    <property type="nucleotide sequence ID" value="NZ_CEDZ01000117.1"/>
</dbReference>
<feature type="domain" description="Thiolase C-terminal" evidence="9">
    <location>
        <begin position="269"/>
        <end position="389"/>
    </location>
</feature>
<evidence type="ECO:0000256" key="3">
    <source>
        <dbReference type="ARBA" id="ARBA00022679"/>
    </source>
</evidence>
<dbReference type="InterPro" id="IPR002155">
    <property type="entry name" value="Thiolase"/>
</dbReference>
<proteinExistence type="inferred from homology"/>